<reference evidence="1" key="1">
    <citation type="submission" date="2020-10" db="EMBL/GenBank/DDBJ databases">
        <title>Mucilaginibacter mali sp. nov., isolated from rhizosphere soil of apple orchard.</title>
        <authorList>
            <person name="Lee J.-S."/>
            <person name="Kim H.S."/>
            <person name="Kim J.-S."/>
        </authorList>
    </citation>
    <scope>NUCLEOTIDE SEQUENCE</scope>
    <source>
        <strain evidence="1">KCTC 22746</strain>
    </source>
</reference>
<evidence type="ECO:0000313" key="1">
    <source>
        <dbReference type="EMBL" id="MBE9660570.1"/>
    </source>
</evidence>
<dbReference type="RefSeq" id="WP_194109764.1">
    <property type="nucleotide sequence ID" value="NZ_JADFFL010000001.1"/>
</dbReference>
<dbReference type="AlphaFoldDB" id="A0A929KXS3"/>
<proteinExistence type="predicted"/>
<keyword evidence="2" id="KW-1185">Reference proteome</keyword>
<comment type="caution">
    <text evidence="1">The sequence shown here is derived from an EMBL/GenBank/DDBJ whole genome shotgun (WGS) entry which is preliminary data.</text>
</comment>
<sequence length="88" mass="10545">MSSRTIEIFWDSISEVNVYKVDLMTIDDIVMEITYNDRLLKITEETEGWNDFTDRLEQRFPTIPNDWWQKVVQPAFATNFTTIYKKTT</sequence>
<dbReference type="Proteomes" id="UP000622475">
    <property type="component" value="Unassembled WGS sequence"/>
</dbReference>
<dbReference type="EMBL" id="JADFFL010000001">
    <property type="protein sequence ID" value="MBE9660570.1"/>
    <property type="molecule type" value="Genomic_DNA"/>
</dbReference>
<gene>
    <name evidence="1" type="ORF">IRJ16_01620</name>
</gene>
<protein>
    <submittedName>
        <fullName evidence="1">Uncharacterized protein</fullName>
    </submittedName>
</protein>
<name>A0A929KXS3_9SPHI</name>
<organism evidence="1 2">
    <name type="scientific">Mucilaginibacter myungsuensis</name>
    <dbReference type="NCBI Taxonomy" id="649104"/>
    <lineage>
        <taxon>Bacteria</taxon>
        <taxon>Pseudomonadati</taxon>
        <taxon>Bacteroidota</taxon>
        <taxon>Sphingobacteriia</taxon>
        <taxon>Sphingobacteriales</taxon>
        <taxon>Sphingobacteriaceae</taxon>
        <taxon>Mucilaginibacter</taxon>
    </lineage>
</organism>
<accession>A0A929KXS3</accession>
<evidence type="ECO:0000313" key="2">
    <source>
        <dbReference type="Proteomes" id="UP000622475"/>
    </source>
</evidence>